<dbReference type="AlphaFoldDB" id="A0A699ZUI4"/>
<reference evidence="2 3" key="1">
    <citation type="submission" date="2020-02" db="EMBL/GenBank/DDBJ databases">
        <title>Draft genome sequence of Haematococcus lacustris strain NIES-144.</title>
        <authorList>
            <person name="Morimoto D."/>
            <person name="Nakagawa S."/>
            <person name="Yoshida T."/>
            <person name="Sawayama S."/>
        </authorList>
    </citation>
    <scope>NUCLEOTIDE SEQUENCE [LARGE SCALE GENOMIC DNA]</scope>
    <source>
        <strain evidence="2 3">NIES-144</strain>
    </source>
</reference>
<dbReference type="InterPro" id="IPR029190">
    <property type="entry name" value="Rrp14/SURF6_C"/>
</dbReference>
<evidence type="ECO:0000313" key="3">
    <source>
        <dbReference type="Proteomes" id="UP000485058"/>
    </source>
</evidence>
<feature type="non-terminal residue" evidence="2">
    <location>
        <position position="1"/>
    </location>
</feature>
<organism evidence="2 3">
    <name type="scientific">Haematococcus lacustris</name>
    <name type="common">Green alga</name>
    <name type="synonym">Haematococcus pluvialis</name>
    <dbReference type="NCBI Taxonomy" id="44745"/>
    <lineage>
        <taxon>Eukaryota</taxon>
        <taxon>Viridiplantae</taxon>
        <taxon>Chlorophyta</taxon>
        <taxon>core chlorophytes</taxon>
        <taxon>Chlorophyceae</taxon>
        <taxon>CS clade</taxon>
        <taxon>Chlamydomonadales</taxon>
        <taxon>Haematococcaceae</taxon>
        <taxon>Haematococcus</taxon>
    </lineage>
</organism>
<name>A0A699ZUI4_HAELA</name>
<accession>A0A699ZUI4</accession>
<evidence type="ECO:0000313" key="2">
    <source>
        <dbReference type="EMBL" id="GFH19602.1"/>
    </source>
</evidence>
<sequence length="73" mass="8198">GRKPKLSKEQLLLAAEAKAKAKVEGPATEEDKVKVIQDAWQTALMRAANEKVLDDPKLLRKSLKKDQEQQKLC</sequence>
<dbReference type="EMBL" id="BLLF01001489">
    <property type="protein sequence ID" value="GFH19602.1"/>
    <property type="molecule type" value="Genomic_DNA"/>
</dbReference>
<proteinExistence type="predicted"/>
<comment type="caution">
    <text evidence="2">The sequence shown here is derived from an EMBL/GenBank/DDBJ whole genome shotgun (WGS) entry which is preliminary data.</text>
</comment>
<dbReference type="Proteomes" id="UP000485058">
    <property type="component" value="Unassembled WGS sequence"/>
</dbReference>
<gene>
    <name evidence="2" type="ORF">HaLaN_16570</name>
</gene>
<evidence type="ECO:0000259" key="1">
    <source>
        <dbReference type="Pfam" id="PF04935"/>
    </source>
</evidence>
<feature type="domain" description="Ribosomal RNA-processing protein 14/surfeit locus protein 6 C-terminal" evidence="1">
    <location>
        <begin position="8"/>
        <end position="71"/>
    </location>
</feature>
<dbReference type="Pfam" id="PF04935">
    <property type="entry name" value="SURF6"/>
    <property type="match status" value="1"/>
</dbReference>
<protein>
    <recommendedName>
        <fullName evidence="1">Ribosomal RNA-processing protein 14/surfeit locus protein 6 C-terminal domain-containing protein</fullName>
    </recommendedName>
</protein>
<keyword evidence="3" id="KW-1185">Reference proteome</keyword>